<name>A0ABN1NTF5_9ACTN</name>
<gene>
    <name evidence="1" type="ORF">GCM10009560_11060</name>
</gene>
<accession>A0ABN1NTF5</accession>
<sequence>MSNTIPPAHNSRQSPRNALSQALGRTGSTCLQWLAKGFTSSDLCPRRTTTLMSGLDHAIPETLAWTPLYGDKLAGVAQ</sequence>
<dbReference type="Proteomes" id="UP001501578">
    <property type="component" value="Unassembled WGS sequence"/>
</dbReference>
<dbReference type="EMBL" id="BAAAHQ010000004">
    <property type="protein sequence ID" value="GAA0916132.1"/>
    <property type="molecule type" value="Genomic_DNA"/>
</dbReference>
<keyword evidence="2" id="KW-1185">Reference proteome</keyword>
<reference evidence="1 2" key="1">
    <citation type="journal article" date="2019" name="Int. J. Syst. Evol. Microbiol.">
        <title>The Global Catalogue of Microorganisms (GCM) 10K type strain sequencing project: providing services to taxonomists for standard genome sequencing and annotation.</title>
        <authorList>
            <consortium name="The Broad Institute Genomics Platform"/>
            <consortium name="The Broad Institute Genome Sequencing Center for Infectious Disease"/>
            <person name="Wu L."/>
            <person name="Ma J."/>
        </authorList>
    </citation>
    <scope>NUCLEOTIDE SEQUENCE [LARGE SCALE GENOMIC DNA]</scope>
    <source>
        <strain evidence="1 2">JCM 11136</strain>
    </source>
</reference>
<proteinExistence type="predicted"/>
<evidence type="ECO:0000313" key="2">
    <source>
        <dbReference type="Proteomes" id="UP001501578"/>
    </source>
</evidence>
<protein>
    <submittedName>
        <fullName evidence="1">Uncharacterized protein</fullName>
    </submittedName>
</protein>
<organism evidence="1 2">
    <name type="scientific">Nonomuraea longicatena</name>
    <dbReference type="NCBI Taxonomy" id="83682"/>
    <lineage>
        <taxon>Bacteria</taxon>
        <taxon>Bacillati</taxon>
        <taxon>Actinomycetota</taxon>
        <taxon>Actinomycetes</taxon>
        <taxon>Streptosporangiales</taxon>
        <taxon>Streptosporangiaceae</taxon>
        <taxon>Nonomuraea</taxon>
    </lineage>
</organism>
<evidence type="ECO:0000313" key="1">
    <source>
        <dbReference type="EMBL" id="GAA0916132.1"/>
    </source>
</evidence>
<comment type="caution">
    <text evidence="1">The sequence shown here is derived from an EMBL/GenBank/DDBJ whole genome shotgun (WGS) entry which is preliminary data.</text>
</comment>